<feature type="transmembrane region" description="Helical" evidence="7">
    <location>
        <begin position="44"/>
        <end position="68"/>
    </location>
</feature>
<dbReference type="InterPro" id="IPR036259">
    <property type="entry name" value="MFS_trans_sf"/>
</dbReference>
<evidence type="ECO:0000256" key="3">
    <source>
        <dbReference type="ARBA" id="ARBA00022692"/>
    </source>
</evidence>
<evidence type="ECO:0000256" key="4">
    <source>
        <dbReference type="ARBA" id="ARBA00022989"/>
    </source>
</evidence>
<dbReference type="GO" id="GO:0016020">
    <property type="term" value="C:membrane"/>
    <property type="evidence" value="ECO:0007669"/>
    <property type="project" value="UniProtKB-SubCell"/>
</dbReference>
<reference evidence="8" key="1">
    <citation type="journal article" date="2021" name="J Fungi (Basel)">
        <title>Virulence traits and population genomics of the black yeast Aureobasidium melanogenum.</title>
        <authorList>
            <person name="Cernosa A."/>
            <person name="Sun X."/>
            <person name="Gostincar C."/>
            <person name="Fang C."/>
            <person name="Gunde-Cimerman N."/>
            <person name="Song Z."/>
        </authorList>
    </citation>
    <scope>NUCLEOTIDE SEQUENCE</scope>
    <source>
        <strain evidence="8">EXF-9911</strain>
    </source>
</reference>
<comment type="subcellular location">
    <subcellularLocation>
        <location evidence="1">Membrane</location>
        <topology evidence="1">Multi-pass membrane protein</topology>
    </subcellularLocation>
</comment>
<dbReference type="InterPro" id="IPR011701">
    <property type="entry name" value="MFS"/>
</dbReference>
<evidence type="ECO:0000256" key="2">
    <source>
        <dbReference type="ARBA" id="ARBA00022448"/>
    </source>
</evidence>
<gene>
    <name evidence="8" type="ORF">KCU76_g125</name>
</gene>
<dbReference type="PANTHER" id="PTHR43791">
    <property type="entry name" value="PERMEASE-RELATED"/>
    <property type="match status" value="1"/>
</dbReference>
<feature type="transmembrane region" description="Helical" evidence="7">
    <location>
        <begin position="282"/>
        <end position="301"/>
    </location>
</feature>
<keyword evidence="2" id="KW-0813">Transport</keyword>
<dbReference type="SUPFAM" id="SSF103473">
    <property type="entry name" value="MFS general substrate transporter"/>
    <property type="match status" value="1"/>
</dbReference>
<feature type="transmembrane region" description="Helical" evidence="7">
    <location>
        <begin position="212"/>
        <end position="235"/>
    </location>
</feature>
<name>A0A9P8EXG2_AURME</name>
<organism evidence="8 9">
    <name type="scientific">Aureobasidium melanogenum</name>
    <name type="common">Aureobasidium pullulans var. melanogenum</name>
    <dbReference type="NCBI Taxonomy" id="46634"/>
    <lineage>
        <taxon>Eukaryota</taxon>
        <taxon>Fungi</taxon>
        <taxon>Dikarya</taxon>
        <taxon>Ascomycota</taxon>
        <taxon>Pezizomycotina</taxon>
        <taxon>Dothideomycetes</taxon>
        <taxon>Dothideomycetidae</taxon>
        <taxon>Dothideales</taxon>
        <taxon>Saccotheciaceae</taxon>
        <taxon>Aureobasidium</taxon>
    </lineage>
</organism>
<feature type="transmembrane region" description="Helical" evidence="7">
    <location>
        <begin position="154"/>
        <end position="173"/>
    </location>
</feature>
<keyword evidence="5 7" id="KW-0472">Membrane</keyword>
<dbReference type="Pfam" id="PF07690">
    <property type="entry name" value="MFS_1"/>
    <property type="match status" value="1"/>
</dbReference>
<dbReference type="Proteomes" id="UP000779574">
    <property type="component" value="Unassembled WGS sequence"/>
</dbReference>
<comment type="caution">
    <text evidence="8">The sequence shown here is derived from an EMBL/GenBank/DDBJ whole genome shotgun (WGS) entry which is preliminary data.</text>
</comment>
<evidence type="ECO:0000313" key="8">
    <source>
        <dbReference type="EMBL" id="KAG9701406.1"/>
    </source>
</evidence>
<feature type="region of interest" description="Disordered" evidence="6">
    <location>
        <begin position="1020"/>
        <end position="1041"/>
    </location>
</feature>
<keyword evidence="4 7" id="KW-1133">Transmembrane helix</keyword>
<protein>
    <submittedName>
        <fullName evidence="8">MFS general substrate transporter</fullName>
    </submittedName>
</protein>
<feature type="transmembrane region" description="Helical" evidence="7">
    <location>
        <begin position="247"/>
        <end position="270"/>
    </location>
</feature>
<dbReference type="AlphaFoldDB" id="A0A9P8EXG2"/>
<evidence type="ECO:0000256" key="7">
    <source>
        <dbReference type="SAM" id="Phobius"/>
    </source>
</evidence>
<evidence type="ECO:0000256" key="5">
    <source>
        <dbReference type="ARBA" id="ARBA00023136"/>
    </source>
</evidence>
<feature type="transmembrane region" description="Helical" evidence="7">
    <location>
        <begin position="20"/>
        <end position="38"/>
    </location>
</feature>
<keyword evidence="3 7" id="KW-0812">Transmembrane</keyword>
<evidence type="ECO:0000256" key="1">
    <source>
        <dbReference type="ARBA" id="ARBA00004141"/>
    </source>
</evidence>
<evidence type="ECO:0000313" key="9">
    <source>
        <dbReference type="Proteomes" id="UP000779574"/>
    </source>
</evidence>
<feature type="non-terminal residue" evidence="8">
    <location>
        <position position="1078"/>
    </location>
</feature>
<sequence length="1078" mass="118961">MLVGMWFTRKEQPARAGIFYCFNGVGSMVGGILFYGVGQLDGFPVWRVIFLLCGGLTIVWGIVLFFLLPNNIMTAKFFSTEEKALLIARSQTNRTGVYNPKIKLSQVKEALLDPQMWILFLFVLCNEGINGGFANFGKLIVKGIAHGDALKTTAYGIPSGAFQVFFVFTGPYLASKFKNIRTYVMALYLLPTIIGTSLVWKLPRTNSNGLLVSYVMLTMTQIGSFVASLVLALQMPANNVGGYTKRVTATAFVFSAYCIGNICGPHAFLASEAPVYETGCKFIIACAAIQVVLVFALRALLIHRDKKRDAQFGLVSDMDTAEETIEDLTDFENPRFRYSLLDVFAQFANFHVDMTKSLCRKEAPECRTSEWDRGLSFVLILCHLPAQTCFRGFVRRAASRRTRSVVSKEDFSSDDLLFESLVSRGRRLKRRSEWLLAYGRHSILGHSEHEWCFSHSASSWSRSSYTLNSVLVSISSAIILPQGMLMAYRDKEHGGAAEDESSRVLAFRDSMMELAIDIPRKTTQTSRDNAGITTAVAATATATEATAESVVVATLHSEPPAPSHHTHIVPSTATSIFVATFTERLRLETDSAFLDDREQKLCQRAGLAGCQMEVLERKTPSPDEWSFFSRNHFRCANAAVKPDHEYTDWAQVATEFRRCLERLENPEIDGKGTSPLVPGMDDIRGINPSAFDISEKSYAWKEGYFQVVMQCARASEHIDNMVLDTTRKIIFPKEVVIGPSNPNPRPCPPGAESAPREKDCERAYAPPETFYLKVLTGLGFSSRQRIEAALAYANWLEIKGLTDSADETYKWAVDIAASALPAPDAVIDKDTSILRVQEATPPSPNLLRTATALATHRARCGNVTSALPIFLSVLRARHASPVDIAPATRSEYTPFYVSDPTNTDIGSFINIVKSLFTPPKYPAEPPSGDEPFLRQPDSVPDCAEAELMLYIGEILFATASSGHEDEGLGWTKQAVAIAERGTSSNDVLPANRDKCKACLETGIANWGAMVAKLLKESRSKPTTSSSWSSWFPGGQTEDKEAKWEDELRAVEETRMNLIAQGINSKLAAAPQRTGTFIG</sequence>
<feature type="transmembrane region" description="Helical" evidence="7">
    <location>
        <begin position="180"/>
        <end position="200"/>
    </location>
</feature>
<reference evidence="8" key="2">
    <citation type="submission" date="2021-08" db="EMBL/GenBank/DDBJ databases">
        <authorList>
            <person name="Gostincar C."/>
            <person name="Sun X."/>
            <person name="Song Z."/>
            <person name="Gunde-Cimerman N."/>
        </authorList>
    </citation>
    <scope>NUCLEOTIDE SEQUENCE</scope>
    <source>
        <strain evidence="8">EXF-9911</strain>
    </source>
</reference>
<dbReference type="PANTHER" id="PTHR43791:SF81">
    <property type="entry name" value="TRANSPORTER, PUTATIVE (AFU_ORTHOLOGUE AFUA_7G01190)-RELATED"/>
    <property type="match status" value="1"/>
</dbReference>
<dbReference type="GO" id="GO:0022857">
    <property type="term" value="F:transmembrane transporter activity"/>
    <property type="evidence" value="ECO:0007669"/>
    <property type="project" value="InterPro"/>
</dbReference>
<accession>A0A9P8EXG2</accession>
<evidence type="ECO:0000256" key="6">
    <source>
        <dbReference type="SAM" id="MobiDB-lite"/>
    </source>
</evidence>
<dbReference type="EMBL" id="JAHFXF010000001">
    <property type="protein sequence ID" value="KAG9701406.1"/>
    <property type="molecule type" value="Genomic_DNA"/>
</dbReference>
<proteinExistence type="predicted"/>
<dbReference type="Gene3D" id="1.20.1250.20">
    <property type="entry name" value="MFS general substrate transporter like domains"/>
    <property type="match status" value="2"/>
</dbReference>